<evidence type="ECO:0000313" key="3">
    <source>
        <dbReference type="Proteomes" id="UP000317303"/>
    </source>
</evidence>
<dbReference type="PANTHER" id="PTHR46696">
    <property type="entry name" value="P450, PUTATIVE (EUROFUNG)-RELATED"/>
    <property type="match status" value="1"/>
</dbReference>
<reference evidence="2 3" key="1">
    <citation type="submission" date="2019-07" db="EMBL/GenBank/DDBJ databases">
        <title>R&amp;d 2014.</title>
        <authorList>
            <person name="Klenk H.-P."/>
        </authorList>
    </citation>
    <scope>NUCLEOTIDE SEQUENCE [LARGE SCALE GENOMIC DNA]</scope>
    <source>
        <strain evidence="2 3">DSM 43194</strain>
    </source>
</reference>
<organism evidence="2 3">
    <name type="scientific">Prauserella rugosa</name>
    <dbReference type="NCBI Taxonomy" id="43354"/>
    <lineage>
        <taxon>Bacteria</taxon>
        <taxon>Bacillati</taxon>
        <taxon>Actinomycetota</taxon>
        <taxon>Actinomycetes</taxon>
        <taxon>Pseudonocardiales</taxon>
        <taxon>Pseudonocardiaceae</taxon>
        <taxon>Prauserella</taxon>
    </lineage>
</organism>
<accession>A0A660CGS0</accession>
<dbReference type="PANTHER" id="PTHR46696:SF1">
    <property type="entry name" value="CYTOCHROME P450 YJIB-RELATED"/>
    <property type="match status" value="1"/>
</dbReference>
<dbReference type="GO" id="GO:0016705">
    <property type="term" value="F:oxidoreductase activity, acting on paired donors, with incorporation or reduction of molecular oxygen"/>
    <property type="evidence" value="ECO:0007669"/>
    <property type="project" value="InterPro"/>
</dbReference>
<evidence type="ECO:0008006" key="4">
    <source>
        <dbReference type="Google" id="ProtNLM"/>
    </source>
</evidence>
<dbReference type="Gene3D" id="1.10.630.10">
    <property type="entry name" value="Cytochrome P450"/>
    <property type="match status" value="1"/>
</dbReference>
<dbReference type="Proteomes" id="UP000317303">
    <property type="component" value="Unassembled WGS sequence"/>
</dbReference>
<dbReference type="GO" id="GO:0020037">
    <property type="term" value="F:heme binding"/>
    <property type="evidence" value="ECO:0007669"/>
    <property type="project" value="InterPro"/>
</dbReference>
<dbReference type="AlphaFoldDB" id="A0A660CGS0"/>
<dbReference type="GO" id="GO:0004497">
    <property type="term" value="F:monooxygenase activity"/>
    <property type="evidence" value="ECO:0007669"/>
    <property type="project" value="InterPro"/>
</dbReference>
<dbReference type="SUPFAM" id="SSF48264">
    <property type="entry name" value="Cytochrome P450"/>
    <property type="match status" value="1"/>
</dbReference>
<gene>
    <name evidence="2" type="ORF">JD82_02566</name>
</gene>
<proteinExistence type="inferred from homology"/>
<comment type="similarity">
    <text evidence="1">Belongs to the cytochrome P450 family.</text>
</comment>
<dbReference type="InterPro" id="IPR036396">
    <property type="entry name" value="Cyt_P450_sf"/>
</dbReference>
<dbReference type="EMBL" id="VLJV01000001">
    <property type="protein sequence ID" value="TWH20719.1"/>
    <property type="molecule type" value="Genomic_DNA"/>
</dbReference>
<comment type="caution">
    <text evidence="2">The sequence shown here is derived from an EMBL/GenBank/DDBJ whole genome shotgun (WGS) entry which is preliminary data.</text>
</comment>
<keyword evidence="3" id="KW-1185">Reference proteome</keyword>
<dbReference type="RefSeq" id="WP_030531691.1">
    <property type="nucleotide sequence ID" value="NZ_JOIJ01000005.1"/>
</dbReference>
<protein>
    <recommendedName>
        <fullName evidence="4">Cytochrome P450</fullName>
    </recommendedName>
</protein>
<name>A0A660CGS0_9PSEU</name>
<dbReference type="OrthoDB" id="3687467at2"/>
<sequence length="347" mass="37002">MGTLTAAQLGHRLQLVRSLLWQESLAGDEYASILVGSHSGPRTVTAEGLSRSRIGAWLCTDRKLADRVLGAATFGVRRADGSKSHLQVMPFDEAYLQLEGSARARAAAAVRLLIGDGAVADSDEVIRRHVDALLDGAEGPPRELMADFAEPLAARVAAEIFGTGPVDGHRGALAAVPDALSTPAHLETALAATQALRELGSRWTPTLSSDDVAGRISALVLYLATTPTLIAHAVHRADADPGDAVQESMREHPPLRLLNRVAHDDVELGGQRISAGDHVVVDAAAVRDGSEIVTAEPAYETVVPLVERTAVVGVTALRRRWPDLALRQPLWHRRSPVAARIARWEVA</sequence>
<evidence type="ECO:0000256" key="1">
    <source>
        <dbReference type="ARBA" id="ARBA00010617"/>
    </source>
</evidence>
<dbReference type="GO" id="GO:0005506">
    <property type="term" value="F:iron ion binding"/>
    <property type="evidence" value="ECO:0007669"/>
    <property type="project" value="InterPro"/>
</dbReference>
<evidence type="ECO:0000313" key="2">
    <source>
        <dbReference type="EMBL" id="TWH20719.1"/>
    </source>
</evidence>